<dbReference type="InterPro" id="IPR023614">
    <property type="entry name" value="Porin_dom_sf"/>
</dbReference>
<dbReference type="Gene3D" id="2.40.160.10">
    <property type="entry name" value="Porin"/>
    <property type="match status" value="1"/>
</dbReference>
<evidence type="ECO:0000256" key="1">
    <source>
        <dbReference type="SAM" id="MobiDB-lite"/>
    </source>
</evidence>
<proteinExistence type="predicted"/>
<dbReference type="InterPro" id="IPR010870">
    <property type="entry name" value="Porin_O/P"/>
</dbReference>
<reference evidence="2 3" key="1">
    <citation type="submission" date="2019-02" db="EMBL/GenBank/DDBJ databases">
        <title>Deep-cultivation of Planctomycetes and their phenomic and genomic characterization uncovers novel biology.</title>
        <authorList>
            <person name="Wiegand S."/>
            <person name="Jogler M."/>
            <person name="Boedeker C."/>
            <person name="Pinto D."/>
            <person name="Vollmers J."/>
            <person name="Rivas-Marin E."/>
            <person name="Kohn T."/>
            <person name="Peeters S.H."/>
            <person name="Heuer A."/>
            <person name="Rast P."/>
            <person name="Oberbeckmann S."/>
            <person name="Bunk B."/>
            <person name="Jeske O."/>
            <person name="Meyerdierks A."/>
            <person name="Storesund J.E."/>
            <person name="Kallscheuer N."/>
            <person name="Luecker S."/>
            <person name="Lage O.M."/>
            <person name="Pohl T."/>
            <person name="Merkel B.J."/>
            <person name="Hornburger P."/>
            <person name="Mueller R.-W."/>
            <person name="Bruemmer F."/>
            <person name="Labrenz M."/>
            <person name="Spormann A.M."/>
            <person name="Op Den Camp H."/>
            <person name="Overmann J."/>
            <person name="Amann R."/>
            <person name="Jetten M.S.M."/>
            <person name="Mascher T."/>
            <person name="Medema M.H."/>
            <person name="Devos D.P."/>
            <person name="Kaster A.-K."/>
            <person name="Ovreas L."/>
            <person name="Rohde M."/>
            <person name="Galperin M.Y."/>
            <person name="Jogler C."/>
        </authorList>
    </citation>
    <scope>NUCLEOTIDE SEQUENCE [LARGE SCALE GENOMIC DNA]</scope>
    <source>
        <strain evidence="2 3">KOR42</strain>
    </source>
</reference>
<feature type="region of interest" description="Disordered" evidence="1">
    <location>
        <begin position="31"/>
        <end position="82"/>
    </location>
</feature>
<organism evidence="2 3">
    <name type="scientific">Thalassoglobus neptunius</name>
    <dbReference type="NCBI Taxonomy" id="1938619"/>
    <lineage>
        <taxon>Bacteria</taxon>
        <taxon>Pseudomonadati</taxon>
        <taxon>Planctomycetota</taxon>
        <taxon>Planctomycetia</taxon>
        <taxon>Planctomycetales</taxon>
        <taxon>Planctomycetaceae</taxon>
        <taxon>Thalassoglobus</taxon>
    </lineage>
</organism>
<accession>A0A5C5WZN3</accession>
<gene>
    <name evidence="2" type="ORF">KOR42_26780</name>
</gene>
<name>A0A5C5WZN3_9PLAN</name>
<evidence type="ECO:0000313" key="3">
    <source>
        <dbReference type="Proteomes" id="UP000317243"/>
    </source>
</evidence>
<keyword evidence="3" id="KW-1185">Reference proteome</keyword>
<dbReference type="Pfam" id="PF07396">
    <property type="entry name" value="Porin_O_P"/>
    <property type="match status" value="1"/>
</dbReference>
<protein>
    <submittedName>
        <fullName evidence="2">Phosphate-selective porin O and P</fullName>
    </submittedName>
</protein>
<sequence length="478" mass="52830">MRIPEWITFSISWMILSTLLCAQDDDPIVPPLPIPNLSETAPIDEVPPEAIPAETTPAPAAPATDEDAPPPVTPEQAEPQERLNLTDYEFKTPTISEALEQETKYPTLHWSGFLQLDSGWVVADEETIDIVGDISSQFGLRRVRLRAGGRVRENASYVVDLDFAASGHPSFRDVALIFSDVPVIQNIEAGYFKQPYGMDAESSGRELLLLERMSPFALTPFRQTGVRAFGTFPHKSGTYAFSAYRFPTNAFGVSSGNNGGWGLATRETLLVVDLEDFLIHLGGGYTLINPSTDELQFSYEPGFFIGDPASPDSDSVPQFVNTGEIPTHTANYFNTELAFQWKCFRTQAEYRWTIVDRIGDSSVQFHAGYVQAGLMLTGEHAIYNRSRGIFSGVLPKRDFGDDEEDGFGAIELTGGLSHIDLNSKDIMGGSMTNFVAGLNWYLNDHARVVVNVIPVNLNNDGIEDARSLFFATRLQFEF</sequence>
<feature type="compositionally biased region" description="Low complexity" evidence="1">
    <location>
        <begin position="51"/>
        <end position="63"/>
    </location>
</feature>
<evidence type="ECO:0000313" key="2">
    <source>
        <dbReference type="EMBL" id="TWT55551.1"/>
    </source>
</evidence>
<dbReference type="Proteomes" id="UP000317243">
    <property type="component" value="Unassembled WGS sequence"/>
</dbReference>
<comment type="caution">
    <text evidence="2">The sequence shown here is derived from an EMBL/GenBank/DDBJ whole genome shotgun (WGS) entry which is preliminary data.</text>
</comment>
<dbReference type="OrthoDB" id="9807854at2"/>
<dbReference type="AlphaFoldDB" id="A0A5C5WZN3"/>
<dbReference type="EMBL" id="SIHI01000003">
    <property type="protein sequence ID" value="TWT55551.1"/>
    <property type="molecule type" value="Genomic_DNA"/>
</dbReference>